<dbReference type="SUPFAM" id="SSF52096">
    <property type="entry name" value="ClpP/crotonase"/>
    <property type="match status" value="1"/>
</dbReference>
<evidence type="ECO:0000313" key="6">
    <source>
        <dbReference type="Proteomes" id="UP000030848"/>
    </source>
</evidence>
<gene>
    <name evidence="5" type="ORF">MINT15_25250</name>
</gene>
<dbReference type="CDD" id="cd06558">
    <property type="entry name" value="crotonase-like"/>
    <property type="match status" value="1"/>
</dbReference>
<dbReference type="Gene3D" id="3.90.226.20">
    <property type="match status" value="1"/>
</dbReference>
<comment type="caution">
    <text evidence="5">The sequence shown here is derived from an EMBL/GenBank/DDBJ whole genome shotgun (WGS) entry which is preliminary data.</text>
</comment>
<name>A0A837D8C0_9PSEU</name>
<dbReference type="Pfam" id="PF00378">
    <property type="entry name" value="ECH_1"/>
    <property type="match status" value="1"/>
</dbReference>
<dbReference type="InterPro" id="IPR018376">
    <property type="entry name" value="Enoyl-CoA_hyd/isom_CS"/>
</dbReference>
<evidence type="ECO:0000256" key="1">
    <source>
        <dbReference type="ARBA" id="ARBA00005254"/>
    </source>
</evidence>
<evidence type="ECO:0000256" key="3">
    <source>
        <dbReference type="ARBA" id="ARBA00023239"/>
    </source>
</evidence>
<accession>A0A837D8C0</accession>
<protein>
    <submittedName>
        <fullName evidence="5">Enoyl-CoA hydratase/carnithine racemase</fullName>
    </submittedName>
</protein>
<keyword evidence="3" id="KW-0456">Lyase</keyword>
<dbReference type="Gene3D" id="1.10.12.10">
    <property type="entry name" value="Lyase 2-enoyl-coa Hydratase, Chain A, domain 2"/>
    <property type="match status" value="1"/>
</dbReference>
<dbReference type="InterPro" id="IPR029045">
    <property type="entry name" value="ClpP/crotonase-like_dom_sf"/>
</dbReference>
<evidence type="ECO:0000313" key="5">
    <source>
        <dbReference type="EMBL" id="KHF43800.1"/>
    </source>
</evidence>
<dbReference type="EMBL" id="JRZE01000005">
    <property type="protein sequence ID" value="KHF43800.1"/>
    <property type="molecule type" value="Genomic_DNA"/>
</dbReference>
<dbReference type="PANTHER" id="PTHR11941">
    <property type="entry name" value="ENOYL-COA HYDRATASE-RELATED"/>
    <property type="match status" value="1"/>
</dbReference>
<dbReference type="InterPro" id="IPR014748">
    <property type="entry name" value="Enoyl-CoA_hydra_C"/>
</dbReference>
<dbReference type="PROSITE" id="PS00166">
    <property type="entry name" value="ENOYL_COA_HYDRATASE"/>
    <property type="match status" value="1"/>
</dbReference>
<dbReference type="GO" id="GO:0006635">
    <property type="term" value="P:fatty acid beta-oxidation"/>
    <property type="evidence" value="ECO:0007669"/>
    <property type="project" value="TreeGrafter"/>
</dbReference>
<dbReference type="GO" id="GO:0016829">
    <property type="term" value="F:lyase activity"/>
    <property type="evidence" value="ECO:0007669"/>
    <property type="project" value="UniProtKB-KW"/>
</dbReference>
<keyword evidence="2" id="KW-0443">Lipid metabolism</keyword>
<organism evidence="5 6">
    <name type="scientific">Saccharomonospora viridis</name>
    <dbReference type="NCBI Taxonomy" id="1852"/>
    <lineage>
        <taxon>Bacteria</taxon>
        <taxon>Bacillati</taxon>
        <taxon>Actinomycetota</taxon>
        <taxon>Actinomycetes</taxon>
        <taxon>Pseudonocardiales</taxon>
        <taxon>Pseudonocardiaceae</taxon>
        <taxon>Saccharomonospora</taxon>
    </lineage>
</organism>
<dbReference type="PANTHER" id="PTHR11941:SF169">
    <property type="entry name" value="(7AS)-7A-METHYL-1,5-DIOXO-2,3,5,6,7,7A-HEXAHYDRO-1H-INDENE-CARBOXYL-COA HYDROLASE"/>
    <property type="match status" value="1"/>
</dbReference>
<dbReference type="Gene3D" id="3.30.300.220">
    <property type="match status" value="1"/>
</dbReference>
<evidence type="ECO:0000256" key="2">
    <source>
        <dbReference type="ARBA" id="ARBA00023098"/>
    </source>
</evidence>
<comment type="similarity">
    <text evidence="1 4">Belongs to the enoyl-CoA hydratase/isomerase family.</text>
</comment>
<dbReference type="AlphaFoldDB" id="A0A837D8C0"/>
<reference evidence="5 6" key="1">
    <citation type="submission" date="2014-10" db="EMBL/GenBank/DDBJ databases">
        <title>Genome sequence of Micropolyspora internatus JCM3315.</title>
        <authorList>
            <person name="Shin S.-K."/>
            <person name="Yi H."/>
        </authorList>
    </citation>
    <scope>NUCLEOTIDE SEQUENCE [LARGE SCALE GENOMIC DNA]</scope>
    <source>
        <strain evidence="5 6">JCM 3315</strain>
    </source>
</reference>
<proteinExistence type="inferred from homology"/>
<dbReference type="Proteomes" id="UP000030848">
    <property type="component" value="Unassembled WGS sequence"/>
</dbReference>
<dbReference type="InterPro" id="IPR001753">
    <property type="entry name" value="Enoyl-CoA_hydra/iso"/>
</dbReference>
<sequence length="250" mass="26609">MLTEEVRPGILLSRPTRPGRLDSMNTELIQRLRDALAEVRDDAGIRAIVLTGNGRAFCAGLDLNGHGEPLGTRGVEGAPQAGLRPQKHIAAVNGFALGGGTEIVLACDLAVIDETASLGLPEVRRGLLTAAGGVIRLQRQVPFKIAAEIALTGESINAERALELGLVNRVAEGDLARRGAPAGGDHRRERPLSARETRRVIHESVAAGSDWDKGPWKVSNEAMKKVFASEDAKEGARAFAEKRAPVWTGK</sequence>
<evidence type="ECO:0000256" key="4">
    <source>
        <dbReference type="RuleBase" id="RU003707"/>
    </source>
</evidence>